<feature type="signal peptide" evidence="1">
    <location>
        <begin position="1"/>
        <end position="21"/>
    </location>
</feature>
<gene>
    <name evidence="2" type="ORF">PQU92_07595</name>
</gene>
<name>A0ABT5HUK3_9CAUL</name>
<evidence type="ECO:0008006" key="4">
    <source>
        <dbReference type="Google" id="ProtNLM"/>
    </source>
</evidence>
<protein>
    <recommendedName>
        <fullName evidence="4">DUF4476 domain-containing protein</fullName>
    </recommendedName>
</protein>
<accession>A0ABT5HUK3</accession>
<comment type="caution">
    <text evidence="2">The sequence shown here is derived from an EMBL/GenBank/DDBJ whole genome shotgun (WGS) entry which is preliminary data.</text>
</comment>
<evidence type="ECO:0000313" key="3">
    <source>
        <dbReference type="Proteomes" id="UP001214854"/>
    </source>
</evidence>
<feature type="chain" id="PRO_5045053774" description="DUF4476 domain-containing protein" evidence="1">
    <location>
        <begin position="22"/>
        <end position="271"/>
    </location>
</feature>
<organism evidence="2 3">
    <name type="scientific">Asticcacaulis aquaticus</name>
    <dbReference type="NCBI Taxonomy" id="2984212"/>
    <lineage>
        <taxon>Bacteria</taxon>
        <taxon>Pseudomonadati</taxon>
        <taxon>Pseudomonadota</taxon>
        <taxon>Alphaproteobacteria</taxon>
        <taxon>Caulobacterales</taxon>
        <taxon>Caulobacteraceae</taxon>
        <taxon>Asticcacaulis</taxon>
    </lineage>
</organism>
<proteinExistence type="predicted"/>
<keyword evidence="3" id="KW-1185">Reference proteome</keyword>
<dbReference type="Proteomes" id="UP001214854">
    <property type="component" value="Unassembled WGS sequence"/>
</dbReference>
<evidence type="ECO:0000313" key="2">
    <source>
        <dbReference type="EMBL" id="MDC7683136.1"/>
    </source>
</evidence>
<keyword evidence="1" id="KW-0732">Signal</keyword>
<dbReference type="EMBL" id="JAQQKX010000005">
    <property type="protein sequence ID" value="MDC7683136.1"/>
    <property type="molecule type" value="Genomic_DNA"/>
</dbReference>
<sequence>MSVKTKMAGLCAGLMMSVSFAAVAQTPVPLKEPGAPIVVAPKPVKKLQNRPIAAPEAPLPFQPAAPLPYDSVRDTPAAPVPYKDLTKGNDLAPTAKNDVQAAVKEQIAPSIEMIDTKPRPVLVAAQAPGAAVKGDSSYDDRIALAQRLLEVDGTEAIIRHFVNEVHMRLIVTEVGKYIDLNALSEADRYRLASIAAVVATELGDKILLVSARQHAQNLTRDELLHLTQVNDTDAQRKLTQMRIDDTGELDKNAELIMQIAALKIVQEFEKP</sequence>
<reference evidence="2 3" key="1">
    <citation type="submission" date="2023-01" db="EMBL/GenBank/DDBJ databases">
        <title>Novel species of the genus Asticcacaulis isolated from rivers.</title>
        <authorList>
            <person name="Lu H."/>
        </authorList>
    </citation>
    <scope>NUCLEOTIDE SEQUENCE [LARGE SCALE GENOMIC DNA]</scope>
    <source>
        <strain evidence="2 3">BYS171W</strain>
    </source>
</reference>
<dbReference type="RefSeq" id="WP_272747616.1">
    <property type="nucleotide sequence ID" value="NZ_JAQQKX010000005.1"/>
</dbReference>
<evidence type="ECO:0000256" key="1">
    <source>
        <dbReference type="SAM" id="SignalP"/>
    </source>
</evidence>